<dbReference type="PANTHER" id="PTHR33975:SF2">
    <property type="entry name" value="MYELIN-ASSOCIATED OLIGODENDROCYTE BASIC PROTEIN"/>
    <property type="match status" value="1"/>
</dbReference>
<feature type="region of interest" description="Disordered" evidence="1">
    <location>
        <begin position="20"/>
        <end position="57"/>
    </location>
</feature>
<evidence type="ECO:0000256" key="2">
    <source>
        <dbReference type="SAM" id="Phobius"/>
    </source>
</evidence>
<comment type="caution">
    <text evidence="3">The sequence shown here is derived from an EMBL/GenBank/DDBJ whole genome shotgun (WGS) entry which is preliminary data.</text>
</comment>
<evidence type="ECO:0000313" key="3">
    <source>
        <dbReference type="EMBL" id="MBD2185010.1"/>
    </source>
</evidence>
<feature type="compositionally biased region" description="Low complexity" evidence="1">
    <location>
        <begin position="32"/>
        <end position="52"/>
    </location>
</feature>
<sequence length="316" mass="34655">MQLPSSQQTTWLNIEQEAYARRSGGRSGGGSFSRPSRSSGGSSSPSRSNNSGGSSGGSYYHSTPVYGGGYRSGGIYFYSGWGWFFPSMFGLIVLTAVLLIVVSAFKKTSSNYVESTDEVIPTGNKELDNNIVTISKIQVGLLAQARAIQKELSELSLKIDTGTSEGLLELLQESVLALLRSPENWTHVSATSKTVRNRESAQEIFNKFSIEERTKFSSETLTNVEGKVRQKEVNPNPDAEPGSYIVVTLLIGTENDRPMFGNVYSSQELKEALESIGSIAPEYLTVFELLWTPQSETESLTYDELLTEYTNLMQIA</sequence>
<dbReference type="AlphaFoldDB" id="A0A926VJN6"/>
<dbReference type="EMBL" id="JACJPW010000103">
    <property type="protein sequence ID" value="MBD2185010.1"/>
    <property type="molecule type" value="Genomic_DNA"/>
</dbReference>
<dbReference type="PIRSF" id="PIRSF037221">
    <property type="entry name" value="DUF1517"/>
    <property type="match status" value="1"/>
</dbReference>
<keyword evidence="2" id="KW-0812">Transmembrane</keyword>
<evidence type="ECO:0000313" key="4">
    <source>
        <dbReference type="Proteomes" id="UP000641646"/>
    </source>
</evidence>
<name>A0A926VJN6_9CYAN</name>
<dbReference type="Proteomes" id="UP000641646">
    <property type="component" value="Unassembled WGS sequence"/>
</dbReference>
<keyword evidence="2" id="KW-1133">Transmembrane helix</keyword>
<organism evidence="3 4">
    <name type="scientific">Aerosakkonema funiforme FACHB-1375</name>
    <dbReference type="NCBI Taxonomy" id="2949571"/>
    <lineage>
        <taxon>Bacteria</taxon>
        <taxon>Bacillati</taxon>
        <taxon>Cyanobacteriota</taxon>
        <taxon>Cyanophyceae</taxon>
        <taxon>Oscillatoriophycideae</taxon>
        <taxon>Aerosakkonematales</taxon>
        <taxon>Aerosakkonemataceae</taxon>
        <taxon>Aerosakkonema</taxon>
    </lineage>
</organism>
<protein>
    <submittedName>
        <fullName evidence="3">DUF1517 domain-containing protein</fullName>
    </submittedName>
</protein>
<dbReference type="InterPro" id="IPR053023">
    <property type="entry name" value="FLAP_modulator"/>
</dbReference>
<keyword evidence="4" id="KW-1185">Reference proteome</keyword>
<dbReference type="InterPro" id="IPR010903">
    <property type="entry name" value="DUF1517"/>
</dbReference>
<dbReference type="PANTHER" id="PTHR33975">
    <property type="entry name" value="MYELIN-ASSOCIATED OLIGODENDROCYTE BASIC PROTEIN"/>
    <property type="match status" value="1"/>
</dbReference>
<feature type="transmembrane region" description="Helical" evidence="2">
    <location>
        <begin position="83"/>
        <end position="105"/>
    </location>
</feature>
<gene>
    <name evidence="3" type="ORF">H6G03_28720</name>
</gene>
<keyword evidence="2" id="KW-0472">Membrane</keyword>
<proteinExistence type="predicted"/>
<accession>A0A926VJN6</accession>
<reference evidence="3" key="2">
    <citation type="submission" date="2020-08" db="EMBL/GenBank/DDBJ databases">
        <authorList>
            <person name="Chen M."/>
            <person name="Teng W."/>
            <person name="Zhao L."/>
            <person name="Hu C."/>
            <person name="Zhou Y."/>
            <person name="Han B."/>
            <person name="Song L."/>
            <person name="Shu W."/>
        </authorList>
    </citation>
    <scope>NUCLEOTIDE SEQUENCE</scope>
    <source>
        <strain evidence="3">FACHB-1375</strain>
    </source>
</reference>
<dbReference type="Pfam" id="PF07466">
    <property type="entry name" value="DUF1517"/>
    <property type="match status" value="1"/>
</dbReference>
<reference evidence="3" key="1">
    <citation type="journal article" date="2015" name="ISME J.">
        <title>Draft Genome Sequence of Streptomyces incarnatus NRRL8089, which Produces the Nucleoside Antibiotic Sinefungin.</title>
        <authorList>
            <person name="Oshima K."/>
            <person name="Hattori M."/>
            <person name="Shimizu H."/>
            <person name="Fukuda K."/>
            <person name="Nemoto M."/>
            <person name="Inagaki K."/>
            <person name="Tamura T."/>
        </authorList>
    </citation>
    <scope>NUCLEOTIDE SEQUENCE</scope>
    <source>
        <strain evidence="3">FACHB-1375</strain>
    </source>
</reference>
<evidence type="ECO:0000256" key="1">
    <source>
        <dbReference type="SAM" id="MobiDB-lite"/>
    </source>
</evidence>